<gene>
    <name evidence="1" type="ORF">DERF_004413</name>
</gene>
<proteinExistence type="predicted"/>
<reference evidence="1" key="2">
    <citation type="journal article" date="2022" name="Res Sq">
        <title>Comparative Genomics Reveals Insights into the Divergent Evolution of Astigmatic Mites and Household Pest Adaptations.</title>
        <authorList>
            <person name="Xiong Q."/>
            <person name="Wan A.T.-Y."/>
            <person name="Liu X.-Y."/>
            <person name="Fung C.S.-H."/>
            <person name="Xiao X."/>
            <person name="Malainual N."/>
            <person name="Hou J."/>
            <person name="Wang L."/>
            <person name="Wang M."/>
            <person name="Yang K."/>
            <person name="Cui Y."/>
            <person name="Leung E."/>
            <person name="Nong W."/>
            <person name="Shin S.-K."/>
            <person name="Au S."/>
            <person name="Jeong K.Y."/>
            <person name="Chew F.T."/>
            <person name="Hui J."/>
            <person name="Leung T.F."/>
            <person name="Tungtrongchitr A."/>
            <person name="Zhong N."/>
            <person name="Liu Z."/>
            <person name="Tsui S."/>
        </authorList>
    </citation>
    <scope>NUCLEOTIDE SEQUENCE</scope>
    <source>
        <strain evidence="1">Derf</strain>
        <tissue evidence="1">Whole organism</tissue>
    </source>
</reference>
<keyword evidence="2" id="KW-1185">Reference proteome</keyword>
<dbReference type="EMBL" id="ASGP02000002">
    <property type="protein sequence ID" value="KAH9520722.1"/>
    <property type="molecule type" value="Genomic_DNA"/>
</dbReference>
<feature type="non-terminal residue" evidence="1">
    <location>
        <position position="1"/>
    </location>
</feature>
<protein>
    <submittedName>
        <fullName evidence="1">Uncharacterized protein</fullName>
    </submittedName>
</protein>
<organism evidence="1 2">
    <name type="scientific">Dermatophagoides farinae</name>
    <name type="common">American house dust mite</name>
    <dbReference type="NCBI Taxonomy" id="6954"/>
    <lineage>
        <taxon>Eukaryota</taxon>
        <taxon>Metazoa</taxon>
        <taxon>Ecdysozoa</taxon>
        <taxon>Arthropoda</taxon>
        <taxon>Chelicerata</taxon>
        <taxon>Arachnida</taxon>
        <taxon>Acari</taxon>
        <taxon>Acariformes</taxon>
        <taxon>Sarcoptiformes</taxon>
        <taxon>Astigmata</taxon>
        <taxon>Psoroptidia</taxon>
        <taxon>Analgoidea</taxon>
        <taxon>Pyroglyphidae</taxon>
        <taxon>Dermatophagoidinae</taxon>
        <taxon>Dermatophagoides</taxon>
    </lineage>
</organism>
<reference evidence="1" key="1">
    <citation type="submission" date="2013-05" db="EMBL/GenBank/DDBJ databases">
        <authorList>
            <person name="Yim A.K.Y."/>
            <person name="Chan T.F."/>
            <person name="Ji K.M."/>
            <person name="Liu X.Y."/>
            <person name="Zhou J.W."/>
            <person name="Li R.Q."/>
            <person name="Yang K.Y."/>
            <person name="Li J."/>
            <person name="Li M."/>
            <person name="Law P.T.W."/>
            <person name="Wu Y.L."/>
            <person name="Cai Z.L."/>
            <person name="Qin H."/>
            <person name="Bao Y."/>
            <person name="Leung R.K.K."/>
            <person name="Ng P.K.S."/>
            <person name="Zou J."/>
            <person name="Zhong X.J."/>
            <person name="Ran P.X."/>
            <person name="Zhong N.S."/>
            <person name="Liu Z.G."/>
            <person name="Tsui S.K.W."/>
        </authorList>
    </citation>
    <scope>NUCLEOTIDE SEQUENCE</scope>
    <source>
        <strain evidence="1">Derf</strain>
        <tissue evidence="1">Whole organism</tissue>
    </source>
</reference>
<accession>A0A922L7P6</accession>
<dbReference type="Proteomes" id="UP000790347">
    <property type="component" value="Unassembled WGS sequence"/>
</dbReference>
<evidence type="ECO:0000313" key="2">
    <source>
        <dbReference type="Proteomes" id="UP000790347"/>
    </source>
</evidence>
<dbReference type="AlphaFoldDB" id="A0A922L7P6"/>
<name>A0A922L7P6_DERFA</name>
<sequence length="98" mass="11665">MPKFKFFFIFKNCETKLELKNGSGEKKRWNDHLKLVIVMFDSDLIKYHSKNMENRTEYSPYTNKHINFVCNIFSISKLLSSMKILSNGDEDNDDRNAY</sequence>
<comment type="caution">
    <text evidence="1">The sequence shown here is derived from an EMBL/GenBank/DDBJ whole genome shotgun (WGS) entry which is preliminary data.</text>
</comment>
<evidence type="ECO:0000313" key="1">
    <source>
        <dbReference type="EMBL" id="KAH9520722.1"/>
    </source>
</evidence>